<dbReference type="Proteomes" id="UP001159042">
    <property type="component" value="Unassembled WGS sequence"/>
</dbReference>
<gene>
    <name evidence="2" type="ORF">NQ315_008041</name>
</gene>
<accession>A0AAV8VVF3</accession>
<organism evidence="2 3">
    <name type="scientific">Exocentrus adspersus</name>
    <dbReference type="NCBI Taxonomy" id="1586481"/>
    <lineage>
        <taxon>Eukaryota</taxon>
        <taxon>Metazoa</taxon>
        <taxon>Ecdysozoa</taxon>
        <taxon>Arthropoda</taxon>
        <taxon>Hexapoda</taxon>
        <taxon>Insecta</taxon>
        <taxon>Pterygota</taxon>
        <taxon>Neoptera</taxon>
        <taxon>Endopterygota</taxon>
        <taxon>Coleoptera</taxon>
        <taxon>Polyphaga</taxon>
        <taxon>Cucujiformia</taxon>
        <taxon>Chrysomeloidea</taxon>
        <taxon>Cerambycidae</taxon>
        <taxon>Lamiinae</taxon>
        <taxon>Acanthocinini</taxon>
        <taxon>Exocentrus</taxon>
    </lineage>
</organism>
<evidence type="ECO:0000256" key="1">
    <source>
        <dbReference type="SAM" id="MobiDB-lite"/>
    </source>
</evidence>
<sequence length="205" mass="23384">MVTFGTNEGPIIPRQPKASSLQPKTIVARSPAPVFEEREDVPNPSTYKAPVPHQYRTELYSFKPPSDLVLGTPLDQKYTPSVQKVNADRKEFTKSKILGVDYTGPHTFEKQDYEYLEAKKNRLAWKYNNPHYYQQIGKTQEGQTGVSNNSDNNLKYVPQIGVVYSAGVRYYIPQFVYHSQPRTAANDESDIENSVYDEGDAKYQH</sequence>
<keyword evidence="3" id="KW-1185">Reference proteome</keyword>
<dbReference type="EMBL" id="JANEYG010000026">
    <property type="protein sequence ID" value="KAJ8918347.1"/>
    <property type="molecule type" value="Genomic_DNA"/>
</dbReference>
<proteinExistence type="predicted"/>
<feature type="compositionally biased region" description="Acidic residues" evidence="1">
    <location>
        <begin position="187"/>
        <end position="198"/>
    </location>
</feature>
<name>A0AAV8VVF3_9CUCU</name>
<feature type="region of interest" description="Disordered" evidence="1">
    <location>
        <begin position="1"/>
        <end position="25"/>
    </location>
</feature>
<evidence type="ECO:0000313" key="3">
    <source>
        <dbReference type="Proteomes" id="UP001159042"/>
    </source>
</evidence>
<protein>
    <submittedName>
        <fullName evidence="2">Uncharacterized protein</fullName>
    </submittedName>
</protein>
<comment type="caution">
    <text evidence="2">The sequence shown here is derived from an EMBL/GenBank/DDBJ whole genome shotgun (WGS) entry which is preliminary data.</text>
</comment>
<feature type="region of interest" description="Disordered" evidence="1">
    <location>
        <begin position="182"/>
        <end position="205"/>
    </location>
</feature>
<dbReference type="AlphaFoldDB" id="A0AAV8VVF3"/>
<evidence type="ECO:0000313" key="2">
    <source>
        <dbReference type="EMBL" id="KAJ8918347.1"/>
    </source>
</evidence>
<reference evidence="2 3" key="1">
    <citation type="journal article" date="2023" name="Insect Mol. Biol.">
        <title>Genome sequencing provides insights into the evolution of gene families encoding plant cell wall-degrading enzymes in longhorned beetles.</title>
        <authorList>
            <person name="Shin N.R."/>
            <person name="Okamura Y."/>
            <person name="Kirsch R."/>
            <person name="Pauchet Y."/>
        </authorList>
    </citation>
    <scope>NUCLEOTIDE SEQUENCE [LARGE SCALE GENOMIC DNA]</scope>
    <source>
        <strain evidence="2">EAD_L_NR</strain>
    </source>
</reference>